<dbReference type="Gene3D" id="3.40.50.1820">
    <property type="entry name" value="alpha/beta hydrolase"/>
    <property type="match status" value="1"/>
</dbReference>
<dbReference type="GO" id="GO:0009086">
    <property type="term" value="P:methionine biosynthetic process"/>
    <property type="evidence" value="ECO:0007669"/>
    <property type="project" value="TreeGrafter"/>
</dbReference>
<evidence type="ECO:0000313" key="3">
    <source>
        <dbReference type="EMBL" id="BDU75261.1"/>
    </source>
</evidence>
<dbReference type="GO" id="GO:0009092">
    <property type="term" value="P:homoserine metabolic process"/>
    <property type="evidence" value="ECO:0007669"/>
    <property type="project" value="TreeGrafter"/>
</dbReference>
<dbReference type="GO" id="GO:0004414">
    <property type="term" value="F:homoserine O-acetyltransferase activity"/>
    <property type="evidence" value="ECO:0007669"/>
    <property type="project" value="TreeGrafter"/>
</dbReference>
<evidence type="ECO:0000313" key="4">
    <source>
        <dbReference type="Proteomes" id="UP001228113"/>
    </source>
</evidence>
<dbReference type="EMBL" id="AP027081">
    <property type="protein sequence ID" value="BDU75261.1"/>
    <property type="molecule type" value="Genomic_DNA"/>
</dbReference>
<dbReference type="KEGG" id="msea:METESE_02190"/>
<dbReference type="InterPro" id="IPR029058">
    <property type="entry name" value="AB_hydrolase_fold"/>
</dbReference>
<organism evidence="3 4">
    <name type="scientific">Mesoterricola sediminis</name>
    <dbReference type="NCBI Taxonomy" id="2927980"/>
    <lineage>
        <taxon>Bacteria</taxon>
        <taxon>Pseudomonadati</taxon>
        <taxon>Acidobacteriota</taxon>
        <taxon>Holophagae</taxon>
        <taxon>Holophagales</taxon>
        <taxon>Holophagaceae</taxon>
        <taxon>Mesoterricola</taxon>
    </lineage>
</organism>
<dbReference type="SUPFAM" id="SSF53474">
    <property type="entry name" value="alpha/beta-Hydrolases"/>
    <property type="match status" value="1"/>
</dbReference>
<protein>
    <submittedName>
        <fullName evidence="3">Homoserine O-acetyltransferase</fullName>
    </submittedName>
</protein>
<dbReference type="PANTHER" id="PTHR32268">
    <property type="entry name" value="HOMOSERINE O-ACETYLTRANSFERASE"/>
    <property type="match status" value="1"/>
</dbReference>
<feature type="domain" description="AB hydrolase-1" evidence="2">
    <location>
        <begin position="25"/>
        <end position="140"/>
    </location>
</feature>
<name>A0AA48KB02_9BACT</name>
<evidence type="ECO:0000256" key="1">
    <source>
        <dbReference type="ARBA" id="ARBA00022679"/>
    </source>
</evidence>
<evidence type="ECO:0000259" key="2">
    <source>
        <dbReference type="Pfam" id="PF00561"/>
    </source>
</evidence>
<keyword evidence="4" id="KW-1185">Reference proteome</keyword>
<sequence length="304" mass="32570">MSRIFQAAEDRRTAYRVHGAGPRRVLLLHALTGGPDAADAPGVKGWWAPIFQAGAPLGPARATVWTPNLAGSCYGTSVPRPAAGYDTRFQAEVLAEWLRAEDLRFDVVLGASLGGMVALELALAEPDRFGAVAVVGCGARADAWLWGTTEIQRAILASPSLGDGEAISLARRAAMLTFRSPAGLAVRFDAAQPLRDWLAYHGQALAARFTRQAYLNLLEAMDAHDLGRGRGGVREALGRLRAPLHVLGLRPDHLISSSCLDELITSARDAGQLGHVAWVDSPHGHDAFLIEWDPVVAWLLEVLS</sequence>
<dbReference type="Pfam" id="PF00561">
    <property type="entry name" value="Abhydrolase_1"/>
    <property type="match status" value="1"/>
</dbReference>
<dbReference type="InterPro" id="IPR000073">
    <property type="entry name" value="AB_hydrolase_1"/>
</dbReference>
<dbReference type="PANTHER" id="PTHR32268:SF11">
    <property type="entry name" value="HOMOSERINE O-ACETYLTRANSFERASE"/>
    <property type="match status" value="1"/>
</dbReference>
<gene>
    <name evidence="3" type="primary">metX</name>
    <name evidence="3" type="ORF">METESE_02190</name>
</gene>
<dbReference type="AlphaFoldDB" id="A0AA48KB02"/>
<dbReference type="InterPro" id="IPR008220">
    <property type="entry name" value="HAT_MetX-like"/>
</dbReference>
<reference evidence="3" key="1">
    <citation type="journal article" date="2023" name="Int. J. Syst. Evol. Microbiol.">
        <title>Mesoterricola silvestris gen. nov., sp. nov., Mesoterricola sediminis sp. nov., Geothrix oryzae sp. nov., Geothrix edaphica sp. nov., Geothrix rubra sp. nov., and Geothrix limicola sp. nov., six novel members of Acidobacteriota isolated from soils.</title>
        <authorList>
            <person name="Itoh H."/>
            <person name="Sugisawa Y."/>
            <person name="Mise K."/>
            <person name="Xu Z."/>
            <person name="Kuniyasu M."/>
            <person name="Ushijima N."/>
            <person name="Kawano K."/>
            <person name="Kobayashi E."/>
            <person name="Shiratori Y."/>
            <person name="Masuda Y."/>
            <person name="Senoo K."/>
        </authorList>
    </citation>
    <scope>NUCLEOTIDE SEQUENCE</scope>
    <source>
        <strain evidence="3">W786</strain>
    </source>
</reference>
<dbReference type="Proteomes" id="UP001228113">
    <property type="component" value="Chromosome"/>
</dbReference>
<proteinExistence type="predicted"/>
<keyword evidence="1" id="KW-0808">Transferase</keyword>
<accession>A0AA48KB02</accession>
<dbReference type="RefSeq" id="WP_316410920.1">
    <property type="nucleotide sequence ID" value="NZ_AP027081.1"/>
</dbReference>